<proteinExistence type="inferred from homology"/>
<evidence type="ECO:0000256" key="1">
    <source>
        <dbReference type="ARBA" id="ARBA00006484"/>
    </source>
</evidence>
<dbReference type="Pfam" id="PF00106">
    <property type="entry name" value="adh_short"/>
    <property type="match status" value="1"/>
</dbReference>
<dbReference type="InterPro" id="IPR036291">
    <property type="entry name" value="NAD(P)-bd_dom_sf"/>
</dbReference>
<dbReference type="AlphaFoldDB" id="A0A3D8RR61"/>
<evidence type="ECO:0000313" key="3">
    <source>
        <dbReference type="EMBL" id="RDW76438.1"/>
    </source>
</evidence>
<dbReference type="OrthoDB" id="542013at2759"/>
<dbReference type="STRING" id="1810919.A0A3D8RR61"/>
<sequence length="305" mass="33073">MGSIYSQLFVKLSLPDSSTIKNKTILVTGSNTGLGLEAARHALNLGAGIVILAVRSVLKSEEAKTDITRADPDLMERVLVWPLDLESFASVRAFISRAREYVSNGGRLDGVILNAGIASLAWRVTEDGWERSLQVNVLSTALLALGLLPLLLQASSKDPDSNLSKPHLTILASDIHKTAMFNERHAENILSVLNDKDQWGKSQQAGGATERYAVTKLLDIYITQEIAKLVPLSEDGEPRVVVNCVAPGFCKSNLLSREEGVPVVVKMLQWAVGRSVVEGSKTLIYAVGMGSESHGCWVEDQVVRE</sequence>
<dbReference type="GeneID" id="38116800"/>
<dbReference type="PANTHER" id="PTHR43157:SF31">
    <property type="entry name" value="PHOSPHATIDYLINOSITOL-GLYCAN BIOSYNTHESIS CLASS F PROTEIN"/>
    <property type="match status" value="1"/>
</dbReference>
<dbReference type="PANTHER" id="PTHR43157">
    <property type="entry name" value="PHOSPHATIDYLINOSITOL-GLYCAN BIOSYNTHESIS CLASS F PROTEIN-RELATED"/>
    <property type="match status" value="1"/>
</dbReference>
<dbReference type="GO" id="GO:0016491">
    <property type="term" value="F:oxidoreductase activity"/>
    <property type="evidence" value="ECO:0007669"/>
    <property type="project" value="UniProtKB-KW"/>
</dbReference>
<dbReference type="Gene3D" id="3.40.50.720">
    <property type="entry name" value="NAD(P)-binding Rossmann-like Domain"/>
    <property type="match status" value="1"/>
</dbReference>
<accession>A0A3D8RR61</accession>
<evidence type="ECO:0000256" key="2">
    <source>
        <dbReference type="ARBA" id="ARBA00023002"/>
    </source>
</evidence>
<dbReference type="Proteomes" id="UP000256690">
    <property type="component" value="Unassembled WGS sequence"/>
</dbReference>
<dbReference type="RefSeq" id="XP_026602750.1">
    <property type="nucleotide sequence ID" value="XM_026748446.1"/>
</dbReference>
<keyword evidence="4" id="KW-1185">Reference proteome</keyword>
<evidence type="ECO:0008006" key="5">
    <source>
        <dbReference type="Google" id="ProtNLM"/>
    </source>
</evidence>
<dbReference type="SUPFAM" id="SSF51735">
    <property type="entry name" value="NAD(P)-binding Rossmann-fold domains"/>
    <property type="match status" value="1"/>
</dbReference>
<name>A0A3D8RR61_9EURO</name>
<comment type="similarity">
    <text evidence="1">Belongs to the short-chain dehydrogenases/reductases (SDR) family.</text>
</comment>
<organism evidence="3 4">
    <name type="scientific">Aspergillus mulundensis</name>
    <dbReference type="NCBI Taxonomy" id="1810919"/>
    <lineage>
        <taxon>Eukaryota</taxon>
        <taxon>Fungi</taxon>
        <taxon>Dikarya</taxon>
        <taxon>Ascomycota</taxon>
        <taxon>Pezizomycotina</taxon>
        <taxon>Eurotiomycetes</taxon>
        <taxon>Eurotiomycetidae</taxon>
        <taxon>Eurotiales</taxon>
        <taxon>Aspergillaceae</taxon>
        <taxon>Aspergillus</taxon>
        <taxon>Aspergillus subgen. Nidulantes</taxon>
    </lineage>
</organism>
<dbReference type="PRINTS" id="PR00081">
    <property type="entry name" value="GDHRDH"/>
</dbReference>
<keyword evidence="2" id="KW-0560">Oxidoreductase</keyword>
<evidence type="ECO:0000313" key="4">
    <source>
        <dbReference type="Proteomes" id="UP000256690"/>
    </source>
</evidence>
<dbReference type="InterPro" id="IPR002347">
    <property type="entry name" value="SDR_fam"/>
</dbReference>
<reference evidence="3 4" key="1">
    <citation type="journal article" date="2018" name="IMA Fungus">
        <title>IMA Genome-F 9: Draft genome sequence of Annulohypoxylon stygium, Aspergillus mulundensis, Berkeleyomyces basicola (syn. Thielaviopsis basicola), Ceratocystis smalleyi, two Cercospora beticola strains, Coleophoma cylindrospora, Fusarium fracticaudum, Phialophora cf. hyalina, and Morchella septimelata.</title>
        <authorList>
            <person name="Wingfield B.D."/>
            <person name="Bills G.F."/>
            <person name="Dong Y."/>
            <person name="Huang W."/>
            <person name="Nel W.J."/>
            <person name="Swalarsk-Parry B.S."/>
            <person name="Vaghefi N."/>
            <person name="Wilken P.M."/>
            <person name="An Z."/>
            <person name="de Beer Z.W."/>
            <person name="De Vos L."/>
            <person name="Chen L."/>
            <person name="Duong T.A."/>
            <person name="Gao Y."/>
            <person name="Hammerbacher A."/>
            <person name="Kikkert J.R."/>
            <person name="Li Y."/>
            <person name="Li H."/>
            <person name="Li K."/>
            <person name="Li Q."/>
            <person name="Liu X."/>
            <person name="Ma X."/>
            <person name="Naidoo K."/>
            <person name="Pethybridge S.J."/>
            <person name="Sun J."/>
            <person name="Steenkamp E.T."/>
            <person name="van der Nest M.A."/>
            <person name="van Wyk S."/>
            <person name="Wingfield M.J."/>
            <person name="Xiong C."/>
            <person name="Yue Q."/>
            <person name="Zhang X."/>
        </authorList>
    </citation>
    <scope>NUCLEOTIDE SEQUENCE [LARGE SCALE GENOMIC DNA]</scope>
    <source>
        <strain evidence="3 4">DSM 5745</strain>
    </source>
</reference>
<dbReference type="EMBL" id="PVWQ01000007">
    <property type="protein sequence ID" value="RDW76438.1"/>
    <property type="molecule type" value="Genomic_DNA"/>
</dbReference>
<comment type="caution">
    <text evidence="3">The sequence shown here is derived from an EMBL/GenBank/DDBJ whole genome shotgun (WGS) entry which is preliminary data.</text>
</comment>
<protein>
    <recommendedName>
        <fullName evidence="5">NAD(P)-binding protein</fullName>
    </recommendedName>
</protein>
<gene>
    <name evidence="3" type="ORF">DSM5745_06430</name>
</gene>